<dbReference type="InterPro" id="IPR008557">
    <property type="entry name" value="PhoX"/>
</dbReference>
<proteinExistence type="predicted"/>
<dbReference type="Pfam" id="PF05787">
    <property type="entry name" value="PhoX"/>
    <property type="match status" value="2"/>
</dbReference>
<name>A0ABS1D476_9PROT</name>
<sequence>MSRAAVELRGGVIGRAFSFSRPTVPVLPAAPKPAARMSPSYGSRPPQPVDAPARRGHGPARQRMGCSAMKRIGMRGAGRRAMLAAPLLALAAPGLARAQIRRHELGALALPVKQDDTVAPGTRRDVLLRWGDRVAFDAPAWDPRRPDPDGAAAQFGWDARVAGIAVPQQQAADGIPRAVLAVVHPTVNPAFAFPGGQDQPSAAASMQGASLLNLEKQGPRWVVVDGGFQSRRLSAGTLCRVSGPAGQGSVRGVLGLAGGCVTPWGTLLLAEGDPAAWLARLAPLDARFRDPAGFGWVVELNPFDPQSLPVKRGALGRFAHGDVAAALTRDGRAVVYLTDRRPAGFLLRFVSAGPATAEDALDAGTFSVARIERDRCTWVRLPAGAPDPVAAAAQAGGSPLDGPAGLGLDPSRPRLLLACHGSPARPAGHVIELTADNNDDGADTARAALLFAAGDPRSAEAGYGRAGLPPGSAWPENPDTVTVDARGRAWIGTDRGGRVGPQAEGLYACDLDGPGRGVPLPIYGAPRAASIGGAALTPDGEALFTAARHPGAEPGGSFERPSTRWPEFRAGLPPRSTLLGLQRAAGGPVGG</sequence>
<reference evidence="2 3" key="1">
    <citation type="journal article" date="2020" name="Microorganisms">
        <title>Osmotic Adaptation and Compatible Solute Biosynthesis of Phototrophic Bacteria as Revealed from Genome Analyses.</title>
        <authorList>
            <person name="Imhoff J.F."/>
            <person name="Rahn T."/>
            <person name="Kunzel S."/>
            <person name="Keller A."/>
            <person name="Neulinger S.C."/>
        </authorList>
    </citation>
    <scope>NUCLEOTIDE SEQUENCE [LARGE SCALE GENOMIC DNA]</scope>
    <source>
        <strain evidence="2 3">DSM 15382</strain>
    </source>
</reference>
<evidence type="ECO:0000313" key="2">
    <source>
        <dbReference type="EMBL" id="MBK1661351.1"/>
    </source>
</evidence>
<dbReference type="SUPFAM" id="SSF63829">
    <property type="entry name" value="Calcium-dependent phosphotriesterase"/>
    <property type="match status" value="1"/>
</dbReference>
<evidence type="ECO:0000313" key="3">
    <source>
        <dbReference type="Proteomes" id="UP000697995"/>
    </source>
</evidence>
<dbReference type="EMBL" id="NRSG01000289">
    <property type="protein sequence ID" value="MBK1661351.1"/>
    <property type="molecule type" value="Genomic_DNA"/>
</dbReference>
<feature type="region of interest" description="Disordered" evidence="1">
    <location>
        <begin position="552"/>
        <end position="591"/>
    </location>
</feature>
<feature type="region of interest" description="Disordered" evidence="1">
    <location>
        <begin position="30"/>
        <end position="63"/>
    </location>
</feature>
<comment type="caution">
    <text evidence="2">The sequence shown here is derived from an EMBL/GenBank/DDBJ whole genome shotgun (WGS) entry which is preliminary data.</text>
</comment>
<gene>
    <name evidence="2" type="ORF">CKO45_24380</name>
</gene>
<organism evidence="2 3">
    <name type="scientific">Paracraurococcus ruber</name>
    <dbReference type="NCBI Taxonomy" id="77675"/>
    <lineage>
        <taxon>Bacteria</taxon>
        <taxon>Pseudomonadati</taxon>
        <taxon>Pseudomonadota</taxon>
        <taxon>Alphaproteobacteria</taxon>
        <taxon>Acetobacterales</taxon>
        <taxon>Roseomonadaceae</taxon>
        <taxon>Paracraurococcus</taxon>
    </lineage>
</organism>
<keyword evidence="3" id="KW-1185">Reference proteome</keyword>
<evidence type="ECO:0000256" key="1">
    <source>
        <dbReference type="SAM" id="MobiDB-lite"/>
    </source>
</evidence>
<accession>A0ABS1D476</accession>
<protein>
    <recommendedName>
        <fullName evidence="4">DUF839 domain-containing protein</fullName>
    </recommendedName>
</protein>
<dbReference type="PANTHER" id="PTHR35399:SF2">
    <property type="entry name" value="DUF839 DOMAIN-CONTAINING PROTEIN"/>
    <property type="match status" value="1"/>
</dbReference>
<dbReference type="PANTHER" id="PTHR35399">
    <property type="entry name" value="SLR8030 PROTEIN"/>
    <property type="match status" value="1"/>
</dbReference>
<dbReference type="Proteomes" id="UP000697995">
    <property type="component" value="Unassembled WGS sequence"/>
</dbReference>
<evidence type="ECO:0008006" key="4">
    <source>
        <dbReference type="Google" id="ProtNLM"/>
    </source>
</evidence>